<accession>V2WVA4</accession>
<dbReference type="Pfam" id="PF07714">
    <property type="entry name" value="PK_Tyr_Ser-Thr"/>
    <property type="match status" value="1"/>
</dbReference>
<evidence type="ECO:0000313" key="4">
    <source>
        <dbReference type="Proteomes" id="UP000017559"/>
    </source>
</evidence>
<dbReference type="InterPro" id="IPR029062">
    <property type="entry name" value="Class_I_gatase-like"/>
</dbReference>
<dbReference type="AlphaFoldDB" id="V2WVA4"/>
<dbReference type="InterPro" id="IPR000719">
    <property type="entry name" value="Prot_kinase_dom"/>
</dbReference>
<dbReference type="PROSITE" id="PS00108">
    <property type="entry name" value="PROTEIN_KINASE_ST"/>
    <property type="match status" value="1"/>
</dbReference>
<evidence type="ECO:0000256" key="1">
    <source>
        <dbReference type="SAM" id="MobiDB-lite"/>
    </source>
</evidence>
<dbReference type="EMBL" id="AWSO01001292">
    <property type="protein sequence ID" value="ESK84486.1"/>
    <property type="molecule type" value="Genomic_DNA"/>
</dbReference>
<feature type="region of interest" description="Disordered" evidence="1">
    <location>
        <begin position="493"/>
        <end position="512"/>
    </location>
</feature>
<dbReference type="CDD" id="cd03139">
    <property type="entry name" value="GATase1_PfpI_2"/>
    <property type="match status" value="1"/>
</dbReference>
<reference evidence="3 4" key="1">
    <citation type="journal article" date="2014" name="BMC Genomics">
        <title>Genome and secretome analysis of the hemibiotrophic fungal pathogen, Moniliophthora roreri, which causes frosty pod rot disease of cacao: mechanisms of the biotrophic and necrotrophic phases.</title>
        <authorList>
            <person name="Meinhardt L.W."/>
            <person name="Costa G.G.L."/>
            <person name="Thomazella D.P.T."/>
            <person name="Teixeira P.J.P.L."/>
            <person name="Carazzolle M.F."/>
            <person name="Schuster S.C."/>
            <person name="Carlson J.E."/>
            <person name="Guiltinan M.J."/>
            <person name="Mieczkowski P."/>
            <person name="Farmer A."/>
            <person name="Ramaraj T."/>
            <person name="Crozier J."/>
            <person name="Davis R.E."/>
            <person name="Shao J."/>
            <person name="Melnick R.L."/>
            <person name="Pereira G.A.G."/>
            <person name="Bailey B.A."/>
        </authorList>
    </citation>
    <scope>NUCLEOTIDE SEQUENCE [LARGE SCALE GENOMIC DNA]</scope>
    <source>
        <strain evidence="3 4">MCA 2997</strain>
    </source>
</reference>
<dbReference type="Pfam" id="PF01965">
    <property type="entry name" value="DJ-1_PfpI"/>
    <property type="match status" value="1"/>
</dbReference>
<dbReference type="OrthoDB" id="543156at2759"/>
<dbReference type="InterPro" id="IPR002818">
    <property type="entry name" value="DJ-1/PfpI"/>
</dbReference>
<dbReference type="PANTHER" id="PTHR43130:SF15">
    <property type="entry name" value="THIJ_PFPI FAMILY PROTEIN (AFU_ORTHOLOGUE AFUA_5G14240)"/>
    <property type="match status" value="1"/>
</dbReference>
<gene>
    <name evidence="3" type="ORF">Moror_6166</name>
</gene>
<proteinExistence type="predicted"/>
<name>V2WVA4_MONRO</name>
<dbReference type="InterPro" id="IPR001245">
    <property type="entry name" value="Ser-Thr/Tyr_kinase_cat_dom"/>
</dbReference>
<protein>
    <submittedName>
        <fullName evidence="3">Dj-1 family protein</fullName>
    </submittedName>
</protein>
<dbReference type="PANTHER" id="PTHR43130">
    <property type="entry name" value="ARAC-FAMILY TRANSCRIPTIONAL REGULATOR"/>
    <property type="match status" value="1"/>
</dbReference>
<dbReference type="PROSITE" id="PS50011">
    <property type="entry name" value="PROTEIN_KINASE_DOM"/>
    <property type="match status" value="1"/>
</dbReference>
<feature type="domain" description="Protein kinase" evidence="2">
    <location>
        <begin position="1"/>
        <end position="227"/>
    </location>
</feature>
<dbReference type="InterPro" id="IPR052158">
    <property type="entry name" value="INH-QAR"/>
</dbReference>
<dbReference type="SUPFAM" id="SSF56112">
    <property type="entry name" value="Protein kinase-like (PK-like)"/>
    <property type="match status" value="1"/>
</dbReference>
<dbReference type="GO" id="GO:0004672">
    <property type="term" value="F:protein kinase activity"/>
    <property type="evidence" value="ECO:0007669"/>
    <property type="project" value="InterPro"/>
</dbReference>
<dbReference type="SMART" id="SM00220">
    <property type="entry name" value="S_TKc"/>
    <property type="match status" value="1"/>
</dbReference>
<organism evidence="3 4">
    <name type="scientific">Moniliophthora roreri (strain MCA 2997)</name>
    <name type="common">Cocoa frosty pod rot fungus</name>
    <name type="synonym">Crinipellis roreri</name>
    <dbReference type="NCBI Taxonomy" id="1381753"/>
    <lineage>
        <taxon>Eukaryota</taxon>
        <taxon>Fungi</taxon>
        <taxon>Dikarya</taxon>
        <taxon>Basidiomycota</taxon>
        <taxon>Agaricomycotina</taxon>
        <taxon>Agaricomycetes</taxon>
        <taxon>Agaricomycetidae</taxon>
        <taxon>Agaricales</taxon>
        <taxon>Marasmiineae</taxon>
        <taxon>Marasmiaceae</taxon>
        <taxon>Moniliophthora</taxon>
    </lineage>
</organism>
<dbReference type="HOGENOM" id="CLU_532189_0_0_1"/>
<dbReference type="InterPro" id="IPR008271">
    <property type="entry name" value="Ser/Thr_kinase_AS"/>
</dbReference>
<dbReference type="Gene3D" id="3.40.50.880">
    <property type="match status" value="1"/>
</dbReference>
<dbReference type="PRINTS" id="PR00109">
    <property type="entry name" value="TYRKINASE"/>
</dbReference>
<dbReference type="STRING" id="1381753.V2WVA4"/>
<evidence type="ECO:0000259" key="2">
    <source>
        <dbReference type="PROSITE" id="PS50011"/>
    </source>
</evidence>
<dbReference type="KEGG" id="mrr:Moror_6166"/>
<dbReference type="Gene3D" id="1.10.510.10">
    <property type="entry name" value="Transferase(Phosphotransferase) domain 1"/>
    <property type="match status" value="1"/>
</dbReference>
<comment type="caution">
    <text evidence="3">The sequence shown here is derived from an EMBL/GenBank/DDBJ whole genome shotgun (WGS) entry which is preliminary data.</text>
</comment>
<evidence type="ECO:0000313" key="3">
    <source>
        <dbReference type="EMBL" id="ESK84486.1"/>
    </source>
</evidence>
<sequence>MEVAVLHHLSGHENIVPFIGTLDGSLRPCIVLEWMNGGNIVQYLAEHPEESKESLIQQVVSGLLYLKERSVVHGDIKPDNILVTEHGLVRISDFGSAFFSFMGSTTSRIRASSLAPPPVGGTDRYLAPELLREDSQIPSYQSDVFSFGMTVFQIFTGAIPFPEIKHAAYASVLIVQGIRPQRSEDIPDHIWALISTCWSQGPNDRPTVQQIHKNLRAVRLASYIPFFLLLRGRMLVFTSARAYCLMEPLNDFVPRIQTQGCAYMGSCSVVFAIFPAVDIKTTIAMANPEGSIHPVNFGVLLFPTFQALDVFGPLDALNILSMSFPLNLSIIAKSLDPVSTKHRDQTLNPLNSNFGESVVPTHDFDNAPPLDVLLIPGGYGVRADDTESLIDFIRRTYPSLKYVITVCTGSWLAARAGILDGKRATSNKASWAGTKVAGPNVKWVSHARWVVDGNIWTSSGVSAGIDVTLAFIEQFYGAKAADKVASTMEYERHTDSTRDPFADKYNLPKENE</sequence>
<keyword evidence="4" id="KW-1185">Reference proteome</keyword>
<dbReference type="SUPFAM" id="SSF52317">
    <property type="entry name" value="Class I glutamine amidotransferase-like"/>
    <property type="match status" value="1"/>
</dbReference>
<dbReference type="GO" id="GO:0005524">
    <property type="term" value="F:ATP binding"/>
    <property type="evidence" value="ECO:0007669"/>
    <property type="project" value="InterPro"/>
</dbReference>
<dbReference type="Proteomes" id="UP000017559">
    <property type="component" value="Unassembled WGS sequence"/>
</dbReference>
<dbReference type="InterPro" id="IPR011009">
    <property type="entry name" value="Kinase-like_dom_sf"/>
</dbReference>